<name>A0A5J9TM06_9POAL</name>
<evidence type="ECO:0000313" key="3">
    <source>
        <dbReference type="Proteomes" id="UP000324897"/>
    </source>
</evidence>
<keyword evidence="3" id="KW-1185">Reference proteome</keyword>
<comment type="caution">
    <text evidence="2">The sequence shown here is derived from an EMBL/GenBank/DDBJ whole genome shotgun (WGS) entry which is preliminary data.</text>
</comment>
<dbReference type="EMBL" id="RWGY01000039">
    <property type="protein sequence ID" value="TVU12335.1"/>
    <property type="molecule type" value="Genomic_DNA"/>
</dbReference>
<protein>
    <submittedName>
        <fullName evidence="2">Uncharacterized protein</fullName>
    </submittedName>
</protein>
<dbReference type="Proteomes" id="UP000324897">
    <property type="component" value="Chromosome 3"/>
</dbReference>
<gene>
    <name evidence="2" type="ORF">EJB05_45973</name>
</gene>
<dbReference type="Gramene" id="TVU12335">
    <property type="protein sequence ID" value="TVU12335"/>
    <property type="gene ID" value="EJB05_45973"/>
</dbReference>
<proteinExistence type="predicted"/>
<accession>A0A5J9TM06</accession>
<feature type="non-terminal residue" evidence="2">
    <location>
        <position position="1"/>
    </location>
</feature>
<dbReference type="AlphaFoldDB" id="A0A5J9TM06"/>
<organism evidence="2 3">
    <name type="scientific">Eragrostis curvula</name>
    <name type="common">weeping love grass</name>
    <dbReference type="NCBI Taxonomy" id="38414"/>
    <lineage>
        <taxon>Eukaryota</taxon>
        <taxon>Viridiplantae</taxon>
        <taxon>Streptophyta</taxon>
        <taxon>Embryophyta</taxon>
        <taxon>Tracheophyta</taxon>
        <taxon>Spermatophyta</taxon>
        <taxon>Magnoliopsida</taxon>
        <taxon>Liliopsida</taxon>
        <taxon>Poales</taxon>
        <taxon>Poaceae</taxon>
        <taxon>PACMAD clade</taxon>
        <taxon>Chloridoideae</taxon>
        <taxon>Eragrostideae</taxon>
        <taxon>Eragrostidinae</taxon>
        <taxon>Eragrostis</taxon>
    </lineage>
</organism>
<feature type="region of interest" description="Disordered" evidence="1">
    <location>
        <begin position="1"/>
        <end position="22"/>
    </location>
</feature>
<feature type="region of interest" description="Disordered" evidence="1">
    <location>
        <begin position="192"/>
        <end position="231"/>
    </location>
</feature>
<evidence type="ECO:0000313" key="2">
    <source>
        <dbReference type="EMBL" id="TVU12335.1"/>
    </source>
</evidence>
<evidence type="ECO:0000256" key="1">
    <source>
        <dbReference type="SAM" id="MobiDB-lite"/>
    </source>
</evidence>
<sequence length="250" mass="26267">MPPRGGYAASDTTPSLNGGRGSGDHPAADALLVVLNLATRILCEHVYRVDLAGDSDEAARGGGRRQAGAHFPRAGVDDDALGFDDAGVLVGDAHDLARAQLEKDQSRSRLEPRDRGLLELLAGDRDAVAGAGQVDAVHGVVAAGLGAVTALLLQDQAQRLLPLPAVAVEASLLRAAKRGFLLGFRLRRRARPERGALTRGRRRPGPPRGHGPHGPATPAQPTRPPSCHVYPKSFREPVSLKLAVDPPRLA</sequence>
<reference evidence="2 3" key="1">
    <citation type="journal article" date="2019" name="Sci. Rep.">
        <title>A high-quality genome of Eragrostis curvula grass provides insights into Poaceae evolution and supports new strategies to enhance forage quality.</title>
        <authorList>
            <person name="Carballo J."/>
            <person name="Santos B.A.C.M."/>
            <person name="Zappacosta D."/>
            <person name="Garbus I."/>
            <person name="Selva J.P."/>
            <person name="Gallo C.A."/>
            <person name="Diaz A."/>
            <person name="Albertini E."/>
            <person name="Caccamo M."/>
            <person name="Echenique V."/>
        </authorList>
    </citation>
    <scope>NUCLEOTIDE SEQUENCE [LARGE SCALE GENOMIC DNA]</scope>
    <source>
        <strain evidence="3">cv. Victoria</strain>
        <tissue evidence="2">Leaf</tissue>
    </source>
</reference>
<feature type="non-terminal residue" evidence="2">
    <location>
        <position position="250"/>
    </location>
</feature>